<dbReference type="OrthoDB" id="304601at2759"/>
<evidence type="ECO:0000313" key="2">
    <source>
        <dbReference type="Proteomes" id="UP000692954"/>
    </source>
</evidence>
<dbReference type="AlphaFoldDB" id="A0A8S1JXC9"/>
<accession>A0A8S1JXC9</accession>
<gene>
    <name evidence="1" type="ORF">PSON_ATCC_30995.1.T0020270</name>
</gene>
<reference evidence="1" key="1">
    <citation type="submission" date="2021-01" db="EMBL/GenBank/DDBJ databases">
        <authorList>
            <consortium name="Genoscope - CEA"/>
            <person name="William W."/>
        </authorList>
    </citation>
    <scope>NUCLEOTIDE SEQUENCE</scope>
</reference>
<sequence>MGSFCSQQTRQNCQDQILMIESQTDIKEDDDIKIMQITLLKPKFLNYQLEKQKFVRAPTQFLDKKASQEVFAINSNRKLKGILKQQNQFSIKRANTFDQIKCVRFNFVLQDQESQGSKNLVKLIKLLNHRTIQK</sequence>
<proteinExistence type="predicted"/>
<comment type="caution">
    <text evidence="1">The sequence shown here is derived from an EMBL/GenBank/DDBJ whole genome shotgun (WGS) entry which is preliminary data.</text>
</comment>
<name>A0A8S1JXC9_9CILI</name>
<protein>
    <submittedName>
        <fullName evidence="1">Uncharacterized protein</fullName>
    </submittedName>
</protein>
<dbReference type="Proteomes" id="UP000692954">
    <property type="component" value="Unassembled WGS sequence"/>
</dbReference>
<dbReference type="EMBL" id="CAJJDN010000002">
    <property type="protein sequence ID" value="CAD8047193.1"/>
    <property type="molecule type" value="Genomic_DNA"/>
</dbReference>
<evidence type="ECO:0000313" key="1">
    <source>
        <dbReference type="EMBL" id="CAD8047193.1"/>
    </source>
</evidence>
<keyword evidence="2" id="KW-1185">Reference proteome</keyword>
<organism evidence="1 2">
    <name type="scientific">Paramecium sonneborni</name>
    <dbReference type="NCBI Taxonomy" id="65129"/>
    <lineage>
        <taxon>Eukaryota</taxon>
        <taxon>Sar</taxon>
        <taxon>Alveolata</taxon>
        <taxon>Ciliophora</taxon>
        <taxon>Intramacronucleata</taxon>
        <taxon>Oligohymenophorea</taxon>
        <taxon>Peniculida</taxon>
        <taxon>Parameciidae</taxon>
        <taxon>Paramecium</taxon>
    </lineage>
</organism>